<dbReference type="PROSITE" id="PS00411">
    <property type="entry name" value="KINESIN_MOTOR_1"/>
    <property type="match status" value="1"/>
</dbReference>
<evidence type="ECO:0000256" key="7">
    <source>
        <dbReference type="SAM" id="MobiDB-lite"/>
    </source>
</evidence>
<dbReference type="GO" id="GO:0000779">
    <property type="term" value="C:condensed chromosome, centromeric region"/>
    <property type="evidence" value="ECO:0007669"/>
    <property type="project" value="UniProtKB-ARBA"/>
</dbReference>
<feature type="binding site" evidence="5">
    <location>
        <begin position="115"/>
        <end position="122"/>
    </location>
    <ligand>
        <name>ATP</name>
        <dbReference type="ChEBI" id="CHEBI:30616"/>
    </ligand>
</feature>
<sequence length="1172" mass="135868">MEVLPCMEREGRSSSSPVNIDHTNISKTDTLKVYIRVRPLNVRERELVKTTNLSWQICGNQITQCHGGKPLSYCSYAFDRIFTPEDNNAVVFEEAASSVVDSVVDGYNGTIFAYGQTSSGKTHTMLGTSEDRGIIPLSIYQVFERLDKIDEREFLLRVSYIEIYNENIRDLLAPNNENLKVHEDFNGRVFVDAKEEVVDSPETVLEIMKKGENNRTIGSTNMNERSSRSHTIFTVFIESRERNRDIESDGLSVRASTLTLVDLAGSERVSQTGAEGSRLKEGMHINKSLLTLGTVINKLCEGVNSHIPYRDSKLTRILQPALGGNSKTTVICAVTPAAVHVEETHSTLKFASRAKKVKINAHCNEILDDKAMLSNYRKEIEMLRLQLSKLQDGQSGERSLSYESGQNTTQENVSSEKTVSENGYSASRKRMNDGCISFGQHLSKLRKISTHHSSFSMEFPCDNTIVSYVHASFDTNEHMESYLLSLENALKEEENEKDCLKRQLVQVTNCYELLEMENVSYKKRYNELYNEYCFRVSENVVTDLLNNVSQSELERSSASKYKLLEQCNGKQDEKLLELQKQKEELEGKISALEAEISKKTSQLETYHTATLPNGSQSILKENDSLKQKVTELESKCRSSKVLCSQSVSEKQQLERELKNLQKQLRKLEAENVKLKSASSKQKENSLQVSNLENKLENLTKDREKTLEELQTVEKEKNEVIFENKTLLTKLDETRELVENFRKDLDRSREELSKMNDQNELLRQENDQLQQHVMSLHEKLEEISATKESLARNAEDLEGRIHLLDSSYIELQSRRDEERIEFEKERNSYYEQLTEAHLQLEQSKVAIEQLQVSLTDEEKKTQQYYCKLEENQEKYVQDAKQWKELLQEKDSEIERISVLYSELLSRLESVDNERRHFEREVTECSHTILALKERLELLWKEKQQLSIELDLSKEVRDICKPSCDTLVPSLRIKSSEVISLLPIEGDDQNSLLKQEFERTNQELGKFYKEKRKLLETIHQRDLKIEQLENSYRNLVEDNGVIGKLKHKLERRDAELKRVNDELRKVEELAVASCKGTNFEDGRQLVRLQADSHALQEQVARLNRQVEDLQNERRQLLEESSRLRKEVKKRDLHRLELEEKFCLWKQQLYQEDQNWRTKRKPPRPPLRIISNETQ</sequence>
<dbReference type="GO" id="GO:0043515">
    <property type="term" value="F:kinetochore binding"/>
    <property type="evidence" value="ECO:0007669"/>
    <property type="project" value="UniProtKB-ARBA"/>
</dbReference>
<feature type="domain" description="Kinesin motor" evidence="8">
    <location>
        <begin position="30"/>
        <end position="357"/>
    </location>
</feature>
<dbReference type="GO" id="GO:0033044">
    <property type="term" value="P:regulation of chromosome organization"/>
    <property type="evidence" value="ECO:0007669"/>
    <property type="project" value="UniProtKB-ARBA"/>
</dbReference>
<dbReference type="Pfam" id="PF00225">
    <property type="entry name" value="Kinesin"/>
    <property type="match status" value="1"/>
</dbReference>
<reference evidence="9" key="2">
    <citation type="submission" date="2022-01" db="EMBL/GenBank/DDBJ databases">
        <authorList>
            <person name="Hirooka S."/>
            <person name="Miyagishima S.Y."/>
        </authorList>
    </citation>
    <scope>NUCLEOTIDE SEQUENCE</scope>
    <source>
        <strain evidence="9">NBRC 102759</strain>
    </source>
</reference>
<dbReference type="AlphaFoldDB" id="A0A9C7UPH7"/>
<dbReference type="InterPro" id="IPR001752">
    <property type="entry name" value="Kinesin_motor_dom"/>
</dbReference>
<dbReference type="InterPro" id="IPR027417">
    <property type="entry name" value="P-loop_NTPase"/>
</dbReference>
<organism evidence="9 10">
    <name type="scientific">Galdieria partita</name>
    <dbReference type="NCBI Taxonomy" id="83374"/>
    <lineage>
        <taxon>Eukaryota</taxon>
        <taxon>Rhodophyta</taxon>
        <taxon>Bangiophyceae</taxon>
        <taxon>Galdieriales</taxon>
        <taxon>Galdieriaceae</taxon>
        <taxon>Galdieria</taxon>
    </lineage>
</organism>
<feature type="region of interest" description="Disordered" evidence="7">
    <location>
        <begin position="1"/>
        <end position="21"/>
    </location>
</feature>
<reference evidence="9" key="1">
    <citation type="journal article" date="2022" name="Proc. Natl. Acad. Sci. U.S.A.">
        <title>Life cycle and functional genomics of the unicellular red alga Galdieria for elucidating algal and plant evolution and industrial use.</title>
        <authorList>
            <person name="Hirooka S."/>
            <person name="Itabashi T."/>
            <person name="Ichinose T.M."/>
            <person name="Onuma R."/>
            <person name="Fujiwara T."/>
            <person name="Yamashita S."/>
            <person name="Jong L.W."/>
            <person name="Tomita R."/>
            <person name="Iwane A.H."/>
            <person name="Miyagishima S.Y."/>
        </authorList>
    </citation>
    <scope>NUCLEOTIDE SEQUENCE</scope>
    <source>
        <strain evidence="9">NBRC 102759</strain>
    </source>
</reference>
<dbReference type="EMBL" id="BQMJ01000019">
    <property type="protein sequence ID" value="GJQ10929.1"/>
    <property type="molecule type" value="Genomic_DNA"/>
</dbReference>
<dbReference type="GO" id="GO:0005524">
    <property type="term" value="F:ATP binding"/>
    <property type="evidence" value="ECO:0007669"/>
    <property type="project" value="UniProtKB-UniRule"/>
</dbReference>
<dbReference type="GO" id="GO:1901987">
    <property type="term" value="P:regulation of cell cycle phase transition"/>
    <property type="evidence" value="ECO:0007669"/>
    <property type="project" value="UniProtKB-ARBA"/>
</dbReference>
<name>A0A9C7UPH7_9RHOD</name>
<feature type="region of interest" description="Disordered" evidence="7">
    <location>
        <begin position="1152"/>
        <end position="1172"/>
    </location>
</feature>
<dbReference type="OrthoDB" id="3176171at2759"/>
<evidence type="ECO:0000256" key="2">
    <source>
        <dbReference type="ARBA" id="ARBA00022840"/>
    </source>
</evidence>
<dbReference type="PANTHER" id="PTHR47968:SF75">
    <property type="entry name" value="CENTROMERE-ASSOCIATED PROTEIN E"/>
    <property type="match status" value="1"/>
</dbReference>
<dbReference type="PRINTS" id="PR00380">
    <property type="entry name" value="KINESINHEAVY"/>
</dbReference>
<keyword evidence="2 5" id="KW-0067">ATP-binding</keyword>
<comment type="similarity">
    <text evidence="5">Belongs to the TRAFAC class myosin-kinesin ATPase superfamily. Kinesin family.</text>
</comment>
<comment type="caution">
    <text evidence="9">The sequence shown here is derived from an EMBL/GenBank/DDBJ whole genome shotgun (WGS) entry which is preliminary data.</text>
</comment>
<dbReference type="GO" id="GO:0003777">
    <property type="term" value="F:microtubule motor activity"/>
    <property type="evidence" value="ECO:0007669"/>
    <property type="project" value="InterPro"/>
</dbReference>
<evidence type="ECO:0000256" key="4">
    <source>
        <dbReference type="ARBA" id="ARBA00023175"/>
    </source>
</evidence>
<keyword evidence="3 6" id="KW-0175">Coiled coil</keyword>
<evidence type="ECO:0000259" key="8">
    <source>
        <dbReference type="PROSITE" id="PS50067"/>
    </source>
</evidence>
<proteinExistence type="inferred from homology"/>
<keyword evidence="1 5" id="KW-0547">Nucleotide-binding</keyword>
<dbReference type="PANTHER" id="PTHR47968">
    <property type="entry name" value="CENTROMERE PROTEIN E"/>
    <property type="match status" value="1"/>
</dbReference>
<evidence type="ECO:0000313" key="10">
    <source>
        <dbReference type="Proteomes" id="UP001061958"/>
    </source>
</evidence>
<dbReference type="CDD" id="cd01374">
    <property type="entry name" value="KISc_CENP_E"/>
    <property type="match status" value="1"/>
</dbReference>
<feature type="coiled-coil region" evidence="6">
    <location>
        <begin position="1040"/>
        <end position="1124"/>
    </location>
</feature>
<accession>A0A9C7UPH7</accession>
<feature type="region of interest" description="Disordered" evidence="7">
    <location>
        <begin position="396"/>
        <end position="424"/>
    </location>
</feature>
<feature type="coiled-coil region" evidence="6">
    <location>
        <begin position="564"/>
        <end position="799"/>
    </location>
</feature>
<evidence type="ECO:0000256" key="5">
    <source>
        <dbReference type="PROSITE-ProRule" id="PRU00283"/>
    </source>
</evidence>
<dbReference type="SUPFAM" id="SSF52540">
    <property type="entry name" value="P-loop containing nucleoside triphosphate hydrolases"/>
    <property type="match status" value="1"/>
</dbReference>
<dbReference type="Proteomes" id="UP001061958">
    <property type="component" value="Unassembled WGS sequence"/>
</dbReference>
<dbReference type="PROSITE" id="PS50067">
    <property type="entry name" value="KINESIN_MOTOR_2"/>
    <property type="match status" value="1"/>
</dbReference>
<dbReference type="InterPro" id="IPR036961">
    <property type="entry name" value="Kinesin_motor_dom_sf"/>
</dbReference>
<dbReference type="SMART" id="SM00129">
    <property type="entry name" value="KISc"/>
    <property type="match status" value="1"/>
</dbReference>
<evidence type="ECO:0000256" key="1">
    <source>
        <dbReference type="ARBA" id="ARBA00022741"/>
    </source>
</evidence>
<dbReference type="InterPro" id="IPR019821">
    <property type="entry name" value="Kinesin_motor_CS"/>
</dbReference>
<dbReference type="GO" id="GO:0042327">
    <property type="term" value="P:positive regulation of phosphorylation"/>
    <property type="evidence" value="ECO:0007669"/>
    <property type="project" value="UniProtKB-ARBA"/>
</dbReference>
<dbReference type="Gene3D" id="3.40.850.10">
    <property type="entry name" value="Kinesin motor domain"/>
    <property type="match status" value="1"/>
</dbReference>
<keyword evidence="10" id="KW-1185">Reference proteome</keyword>
<dbReference type="FunFam" id="3.40.850.10:FF:000026">
    <property type="entry name" value="Centromere-associated protein E"/>
    <property type="match status" value="1"/>
</dbReference>
<dbReference type="GO" id="GO:0140694">
    <property type="term" value="P:membraneless organelle assembly"/>
    <property type="evidence" value="ECO:0007669"/>
    <property type="project" value="UniProtKB-ARBA"/>
</dbReference>
<dbReference type="GO" id="GO:0007018">
    <property type="term" value="P:microtubule-based movement"/>
    <property type="evidence" value="ECO:0007669"/>
    <property type="project" value="InterPro"/>
</dbReference>
<gene>
    <name evidence="9" type="ORF">GpartN1_g2720.t1</name>
</gene>
<dbReference type="GO" id="GO:0000278">
    <property type="term" value="P:mitotic cell cycle"/>
    <property type="evidence" value="ECO:0007669"/>
    <property type="project" value="UniProtKB-ARBA"/>
</dbReference>
<dbReference type="InterPro" id="IPR027640">
    <property type="entry name" value="Kinesin-like_fam"/>
</dbReference>
<protein>
    <recommendedName>
        <fullName evidence="8">Kinesin motor domain-containing protein</fullName>
    </recommendedName>
</protein>
<keyword evidence="4 5" id="KW-0505">Motor protein</keyword>
<evidence type="ECO:0000256" key="6">
    <source>
        <dbReference type="SAM" id="Coils"/>
    </source>
</evidence>
<dbReference type="GO" id="GO:0008017">
    <property type="term" value="F:microtubule binding"/>
    <property type="evidence" value="ECO:0007669"/>
    <property type="project" value="InterPro"/>
</dbReference>
<dbReference type="GO" id="GO:0008608">
    <property type="term" value="P:attachment of spindle microtubules to kinetochore"/>
    <property type="evidence" value="ECO:0007669"/>
    <property type="project" value="UniProtKB-ARBA"/>
</dbReference>
<dbReference type="Gene3D" id="1.10.287.1490">
    <property type="match status" value="1"/>
</dbReference>
<dbReference type="GO" id="GO:0000226">
    <property type="term" value="P:microtubule cytoskeleton organization"/>
    <property type="evidence" value="ECO:0007669"/>
    <property type="project" value="UniProtKB-ARBA"/>
</dbReference>
<dbReference type="GO" id="GO:0005874">
    <property type="term" value="C:microtubule"/>
    <property type="evidence" value="ECO:0007669"/>
    <property type="project" value="TreeGrafter"/>
</dbReference>
<evidence type="ECO:0000256" key="3">
    <source>
        <dbReference type="ARBA" id="ARBA00023054"/>
    </source>
</evidence>
<feature type="coiled-coil region" evidence="6">
    <location>
        <begin position="476"/>
        <end position="531"/>
    </location>
</feature>
<evidence type="ECO:0000313" key="9">
    <source>
        <dbReference type="EMBL" id="GJQ10929.1"/>
    </source>
</evidence>